<organism evidence="12 13">
    <name type="scientific">Paraburkholderia dioscoreae</name>
    <dbReference type="NCBI Taxonomy" id="2604047"/>
    <lineage>
        <taxon>Bacteria</taxon>
        <taxon>Pseudomonadati</taxon>
        <taxon>Pseudomonadota</taxon>
        <taxon>Betaproteobacteria</taxon>
        <taxon>Burkholderiales</taxon>
        <taxon>Burkholderiaceae</taxon>
        <taxon>Paraburkholderia</taxon>
    </lineage>
</organism>
<protein>
    <submittedName>
        <fullName evidence="12">ABC transporter ATP-binding protein</fullName>
    </submittedName>
</protein>
<dbReference type="PROSITE" id="PS51257">
    <property type="entry name" value="PROKAR_LIPOPROTEIN"/>
    <property type="match status" value="1"/>
</dbReference>
<dbReference type="AlphaFoldDB" id="A0A5Q4Z3R6"/>
<evidence type="ECO:0000256" key="6">
    <source>
        <dbReference type="ARBA" id="ARBA00022840"/>
    </source>
</evidence>
<feature type="domain" description="ABC transmembrane type-1" evidence="11">
    <location>
        <begin position="24"/>
        <end position="324"/>
    </location>
</feature>
<evidence type="ECO:0000259" key="10">
    <source>
        <dbReference type="PROSITE" id="PS50893"/>
    </source>
</evidence>
<dbReference type="SUPFAM" id="SSF52540">
    <property type="entry name" value="P-loop containing nucleoside triphosphate hydrolases"/>
    <property type="match status" value="1"/>
</dbReference>
<sequence>MDREIYLMLWRCLSRSHRMKLLSLLVLMIVVSCSEVLSVGAIFPFLALLADPEKVMKYGFVRAAAGAFGVTTAQDLLAPLAIVFAAAAIFAGAMRVLLLWASNHFAFSLGSDLSVDVYDRILGLPYSRHIASKSSELINTVSYKTGLVIDGILMPALLLMSAVFMAAVISLAMFYVSPLATLLSVTGFGLLYVLAFIVSKKRLKKCGREISSQKALVVKAVQEGLGGIRDVILDGTHGEYVECYRQADKKLRDAQGRYAFLSQSPRFAMESLGMALIALLALVLARGHGGIAAVVPTLGALALGAQRLLPVLHQAYYAVSAMQSAAASSRETLDFLSEERTCAAPRAKVTPLPFTQSIVFRDVEFKYANDAPSVLSDINLEIRKGARIGFVGKTGSGKSTLMDILMGLLEPSRGIIQVDGVGVCQENHQRWRANIAHVPQDIYLSDQSVMENIAFGVRRGEINVDEVRRAARLAQISDLIDGWPLAYDTPVGERGIRLSGGQRQRLGIARALYKKASVIVLDEATSALDSETEEAVIKGIESLDPDITIIAIAHRTSTLAGCTKIFELDGGRIMFVGGYGDMRHAESEVSRV</sequence>
<dbReference type="InterPro" id="IPR036640">
    <property type="entry name" value="ABC1_TM_sf"/>
</dbReference>
<comment type="subcellular location">
    <subcellularLocation>
        <location evidence="1">Cell membrane</location>
        <topology evidence="1">Multi-pass membrane protein</topology>
    </subcellularLocation>
</comment>
<dbReference type="PANTHER" id="PTHR24221">
    <property type="entry name" value="ATP-BINDING CASSETTE SUB-FAMILY B"/>
    <property type="match status" value="1"/>
</dbReference>
<dbReference type="GO" id="GO:0005524">
    <property type="term" value="F:ATP binding"/>
    <property type="evidence" value="ECO:0007669"/>
    <property type="project" value="UniProtKB-KW"/>
</dbReference>
<evidence type="ECO:0000256" key="2">
    <source>
        <dbReference type="ARBA" id="ARBA00022475"/>
    </source>
</evidence>
<dbReference type="EMBL" id="LR699554">
    <property type="protein sequence ID" value="VVD34186.1"/>
    <property type="molecule type" value="Genomic_DNA"/>
</dbReference>
<evidence type="ECO:0000256" key="9">
    <source>
        <dbReference type="SAM" id="Phobius"/>
    </source>
</evidence>
<dbReference type="SUPFAM" id="SSF90123">
    <property type="entry name" value="ABC transporter transmembrane region"/>
    <property type="match status" value="1"/>
</dbReference>
<dbReference type="GO" id="GO:0005886">
    <property type="term" value="C:plasma membrane"/>
    <property type="evidence" value="ECO:0007669"/>
    <property type="project" value="UniProtKB-SubCell"/>
</dbReference>
<keyword evidence="13" id="KW-1185">Reference proteome</keyword>
<dbReference type="RefSeq" id="WP_232064387.1">
    <property type="nucleotide sequence ID" value="NZ_LR699554.1"/>
</dbReference>
<feature type="transmembrane region" description="Helical" evidence="9">
    <location>
        <begin position="76"/>
        <end position="98"/>
    </location>
</feature>
<dbReference type="InterPro" id="IPR027417">
    <property type="entry name" value="P-loop_NTPase"/>
</dbReference>
<dbReference type="PANTHER" id="PTHR24221:SF632">
    <property type="entry name" value="ATP-DEPENDENT LIPID A-CORE FLIPPASE"/>
    <property type="match status" value="1"/>
</dbReference>
<dbReference type="InterPro" id="IPR039421">
    <property type="entry name" value="Type_1_exporter"/>
</dbReference>
<dbReference type="InterPro" id="IPR011527">
    <property type="entry name" value="ABC1_TM_dom"/>
</dbReference>
<dbReference type="PROSITE" id="PS00211">
    <property type="entry name" value="ABC_TRANSPORTER_1"/>
    <property type="match status" value="1"/>
</dbReference>
<dbReference type="GO" id="GO:0140359">
    <property type="term" value="F:ABC-type transporter activity"/>
    <property type="evidence" value="ECO:0007669"/>
    <property type="project" value="InterPro"/>
</dbReference>
<dbReference type="SMART" id="SM00382">
    <property type="entry name" value="AAA"/>
    <property type="match status" value="1"/>
</dbReference>
<evidence type="ECO:0000259" key="11">
    <source>
        <dbReference type="PROSITE" id="PS50929"/>
    </source>
</evidence>
<feature type="domain" description="ABC transporter" evidence="10">
    <location>
        <begin position="358"/>
        <end position="592"/>
    </location>
</feature>
<evidence type="ECO:0000256" key="5">
    <source>
        <dbReference type="ARBA" id="ARBA00022741"/>
    </source>
</evidence>
<gene>
    <name evidence="12" type="ORF">PDMSB3_2902</name>
</gene>
<keyword evidence="2" id="KW-1003">Cell membrane</keyword>
<keyword evidence="4 9" id="KW-0812">Transmembrane</keyword>
<keyword evidence="8 9" id="KW-0472">Membrane</keyword>
<keyword evidence="7 9" id="KW-1133">Transmembrane helix</keyword>
<dbReference type="InterPro" id="IPR003593">
    <property type="entry name" value="AAA+_ATPase"/>
</dbReference>
<evidence type="ECO:0000256" key="8">
    <source>
        <dbReference type="ARBA" id="ARBA00023136"/>
    </source>
</evidence>
<evidence type="ECO:0000256" key="7">
    <source>
        <dbReference type="ARBA" id="ARBA00022989"/>
    </source>
</evidence>
<dbReference type="GO" id="GO:0034040">
    <property type="term" value="F:ATPase-coupled lipid transmembrane transporter activity"/>
    <property type="evidence" value="ECO:0007669"/>
    <property type="project" value="TreeGrafter"/>
</dbReference>
<dbReference type="PROSITE" id="PS50929">
    <property type="entry name" value="ABC_TM1F"/>
    <property type="match status" value="1"/>
</dbReference>
<dbReference type="GO" id="GO:0016887">
    <property type="term" value="F:ATP hydrolysis activity"/>
    <property type="evidence" value="ECO:0007669"/>
    <property type="project" value="InterPro"/>
</dbReference>
<evidence type="ECO:0000256" key="3">
    <source>
        <dbReference type="ARBA" id="ARBA00022519"/>
    </source>
</evidence>
<evidence type="ECO:0000256" key="1">
    <source>
        <dbReference type="ARBA" id="ARBA00004651"/>
    </source>
</evidence>
<evidence type="ECO:0000313" key="12">
    <source>
        <dbReference type="EMBL" id="VVD34186.1"/>
    </source>
</evidence>
<dbReference type="PROSITE" id="PS50893">
    <property type="entry name" value="ABC_TRANSPORTER_2"/>
    <property type="match status" value="1"/>
</dbReference>
<dbReference type="Pfam" id="PF00005">
    <property type="entry name" value="ABC_tran"/>
    <property type="match status" value="1"/>
</dbReference>
<dbReference type="KEGG" id="pdio:PDMSB3_2902.1"/>
<feature type="transmembrane region" description="Helical" evidence="9">
    <location>
        <begin position="21"/>
        <end position="50"/>
    </location>
</feature>
<dbReference type="Pfam" id="PF00664">
    <property type="entry name" value="ABC_membrane"/>
    <property type="match status" value="1"/>
</dbReference>
<evidence type="ECO:0000256" key="4">
    <source>
        <dbReference type="ARBA" id="ARBA00022692"/>
    </source>
</evidence>
<reference evidence="12 13" key="1">
    <citation type="submission" date="2019-08" db="EMBL/GenBank/DDBJ databases">
        <authorList>
            <person name="Herpell B J."/>
        </authorList>
    </citation>
    <scope>NUCLEOTIDE SEQUENCE [LARGE SCALE GENOMIC DNA]</scope>
    <source>
        <strain evidence="13">Msb3</strain>
    </source>
</reference>
<proteinExistence type="predicted"/>
<accession>A0A5Q4Z3R6</accession>
<feature type="transmembrane region" description="Helical" evidence="9">
    <location>
        <begin position="152"/>
        <end position="173"/>
    </location>
</feature>
<dbReference type="Proteomes" id="UP000325811">
    <property type="component" value="Chromosome II"/>
</dbReference>
<dbReference type="Gene3D" id="3.40.50.300">
    <property type="entry name" value="P-loop containing nucleotide triphosphate hydrolases"/>
    <property type="match status" value="1"/>
</dbReference>
<evidence type="ECO:0000313" key="13">
    <source>
        <dbReference type="Proteomes" id="UP000325811"/>
    </source>
</evidence>
<keyword evidence="3" id="KW-0997">Cell inner membrane</keyword>
<dbReference type="Gene3D" id="1.20.1560.10">
    <property type="entry name" value="ABC transporter type 1, transmembrane domain"/>
    <property type="match status" value="1"/>
</dbReference>
<keyword evidence="5" id="KW-0547">Nucleotide-binding</keyword>
<feature type="transmembrane region" description="Helical" evidence="9">
    <location>
        <begin position="179"/>
        <end position="198"/>
    </location>
</feature>
<name>A0A5Q4Z3R6_9BURK</name>
<dbReference type="InterPro" id="IPR017871">
    <property type="entry name" value="ABC_transporter-like_CS"/>
</dbReference>
<keyword evidence="6 12" id="KW-0067">ATP-binding</keyword>
<dbReference type="InterPro" id="IPR003439">
    <property type="entry name" value="ABC_transporter-like_ATP-bd"/>
</dbReference>